<gene>
    <name evidence="1" type="ORF">Golax_021735</name>
</gene>
<evidence type="ECO:0000313" key="2">
    <source>
        <dbReference type="Proteomes" id="UP000593574"/>
    </source>
</evidence>
<protein>
    <submittedName>
        <fullName evidence="1">Uncharacterized protein</fullName>
    </submittedName>
</protein>
<reference evidence="1 2" key="1">
    <citation type="journal article" date="2019" name="Genome Biol. Evol.">
        <title>Insights into the evolution of the New World diploid cottons (Gossypium, subgenus Houzingenia) based on genome sequencing.</title>
        <authorList>
            <person name="Grover C.E."/>
            <person name="Arick M.A. 2nd"/>
            <person name="Thrash A."/>
            <person name="Conover J.L."/>
            <person name="Sanders W.S."/>
            <person name="Peterson D.G."/>
            <person name="Frelichowski J.E."/>
            <person name="Scheffler J.A."/>
            <person name="Scheffler B.E."/>
            <person name="Wendel J.F."/>
        </authorList>
    </citation>
    <scope>NUCLEOTIDE SEQUENCE [LARGE SCALE GENOMIC DNA]</scope>
    <source>
        <strain evidence="1">4</strain>
        <tissue evidence="1">Leaf</tissue>
    </source>
</reference>
<keyword evidence="2" id="KW-1185">Reference proteome</keyword>
<proteinExistence type="predicted"/>
<comment type="caution">
    <text evidence="1">The sequence shown here is derived from an EMBL/GenBank/DDBJ whole genome shotgun (WGS) entry which is preliminary data.</text>
</comment>
<organism evidence="1 2">
    <name type="scientific">Gossypium laxum</name>
    <dbReference type="NCBI Taxonomy" id="34288"/>
    <lineage>
        <taxon>Eukaryota</taxon>
        <taxon>Viridiplantae</taxon>
        <taxon>Streptophyta</taxon>
        <taxon>Embryophyta</taxon>
        <taxon>Tracheophyta</taxon>
        <taxon>Spermatophyta</taxon>
        <taxon>Magnoliopsida</taxon>
        <taxon>eudicotyledons</taxon>
        <taxon>Gunneridae</taxon>
        <taxon>Pentapetalae</taxon>
        <taxon>rosids</taxon>
        <taxon>malvids</taxon>
        <taxon>Malvales</taxon>
        <taxon>Malvaceae</taxon>
        <taxon>Malvoideae</taxon>
        <taxon>Gossypium</taxon>
    </lineage>
</organism>
<dbReference type="EMBL" id="JABEZV010000011">
    <property type="protein sequence ID" value="MBA0725127.1"/>
    <property type="molecule type" value="Genomic_DNA"/>
</dbReference>
<evidence type="ECO:0000313" key="1">
    <source>
        <dbReference type="EMBL" id="MBA0725127.1"/>
    </source>
</evidence>
<feature type="non-terminal residue" evidence="1">
    <location>
        <position position="1"/>
    </location>
</feature>
<sequence length="90" mass="10184">MMDIENVRVAKLVVFQLGEEYSNYKLAKMKIRSLPKRYFIKATTIEETKDLERLAIVELICNIPVLVNSSGCYNFMMDVESGVQAAVCGC</sequence>
<name>A0A7J9AM25_9ROSI</name>
<dbReference type="AlphaFoldDB" id="A0A7J9AM25"/>
<dbReference type="Proteomes" id="UP000593574">
    <property type="component" value="Unassembled WGS sequence"/>
</dbReference>
<accession>A0A7J9AM25</accession>